<comment type="subcellular location">
    <subcellularLocation>
        <location evidence="1">Cell outer membrane</location>
        <topology evidence="1">Multi-pass membrane protein</topology>
    </subcellularLocation>
</comment>
<organism evidence="4 5">
    <name type="scientific">Alistipes intestinihominis</name>
    <dbReference type="NCBI Taxonomy" id="3133172"/>
    <lineage>
        <taxon>Bacteria</taxon>
        <taxon>Pseudomonadati</taxon>
        <taxon>Bacteroidota</taxon>
        <taxon>Bacteroidia</taxon>
        <taxon>Bacteroidales</taxon>
        <taxon>Rikenellaceae</taxon>
        <taxon>Alistipes</taxon>
    </lineage>
</organism>
<dbReference type="EMBL" id="JBBMFL010000013">
    <property type="protein sequence ID" value="MEQ2545462.1"/>
    <property type="molecule type" value="Genomic_DNA"/>
</dbReference>
<feature type="signal peptide" evidence="2">
    <location>
        <begin position="1"/>
        <end position="21"/>
    </location>
</feature>
<dbReference type="PANTHER" id="PTHR30069">
    <property type="entry name" value="TONB-DEPENDENT OUTER MEMBRANE RECEPTOR"/>
    <property type="match status" value="1"/>
</dbReference>
<dbReference type="InterPro" id="IPR039426">
    <property type="entry name" value="TonB-dep_rcpt-like"/>
</dbReference>
<dbReference type="NCBIfam" id="TIGR04057">
    <property type="entry name" value="SusC_RagA_signa"/>
    <property type="match status" value="1"/>
</dbReference>
<keyword evidence="5" id="KW-1185">Reference proteome</keyword>
<proteinExistence type="inferred from homology"/>
<keyword evidence="1" id="KW-0998">Cell outer membrane</keyword>
<keyword evidence="1" id="KW-0813">Transport</keyword>
<accession>A0ABV1GYH9</accession>
<dbReference type="InterPro" id="IPR008969">
    <property type="entry name" value="CarboxyPept-like_regulatory"/>
</dbReference>
<sequence length="243" mass="25115">MKSFTLKFALTFLLGVGLASAAVAQKIGGTVKDSAGKPVVGASVIVEGSTLGASSGVDGQWSLNVPDASKKTLVISYIGMKTQRIAIGSKTQIDVTLEDESTALDDVVVVGYATVKRRDVVGSVASVNAETLQQMPVASVAEAMTGRMAGVQITATEGDPDAEIRIRVRGAGTFSSDGAPLYIVDGFPVESISDISSSEIQSIDILKDAFSTAIYGSRGANGVVLITTKSGEKGKVNVNYNVY</sequence>
<dbReference type="Gene3D" id="2.60.40.1120">
    <property type="entry name" value="Carboxypeptidase-like, regulatory domain"/>
    <property type="match status" value="1"/>
</dbReference>
<dbReference type="InterPro" id="IPR037066">
    <property type="entry name" value="Plug_dom_sf"/>
</dbReference>
<name>A0ABV1GYH9_9BACT</name>
<dbReference type="Pfam" id="PF13715">
    <property type="entry name" value="CarbopepD_reg_2"/>
    <property type="match status" value="1"/>
</dbReference>
<dbReference type="Gene3D" id="2.170.130.10">
    <property type="entry name" value="TonB-dependent receptor, plug domain"/>
    <property type="match status" value="1"/>
</dbReference>
<keyword evidence="4" id="KW-0675">Receptor</keyword>
<gene>
    <name evidence="4" type="ORF">WMO46_10955</name>
</gene>
<feature type="chain" id="PRO_5046238948" evidence="2">
    <location>
        <begin position="22"/>
        <end position="243"/>
    </location>
</feature>
<evidence type="ECO:0000256" key="2">
    <source>
        <dbReference type="SAM" id="SignalP"/>
    </source>
</evidence>
<keyword evidence="2" id="KW-0732">Signal</keyword>
<dbReference type="PANTHER" id="PTHR30069:SF28">
    <property type="entry name" value="TONB-DEPENDENT RECEPTOR YNCD-RELATED"/>
    <property type="match status" value="1"/>
</dbReference>
<dbReference type="Proteomes" id="UP001460202">
    <property type="component" value="Unassembled WGS sequence"/>
</dbReference>
<dbReference type="InterPro" id="IPR023997">
    <property type="entry name" value="TonB-dep_OMP_SusC/RagA_CS"/>
</dbReference>
<feature type="domain" description="TonB-dependent receptor plug" evidence="3">
    <location>
        <begin position="117"/>
        <end position="223"/>
    </location>
</feature>
<evidence type="ECO:0000313" key="5">
    <source>
        <dbReference type="Proteomes" id="UP001460202"/>
    </source>
</evidence>
<dbReference type="Pfam" id="PF07715">
    <property type="entry name" value="Plug"/>
    <property type="match status" value="1"/>
</dbReference>
<protein>
    <submittedName>
        <fullName evidence="4">TonB-dependent receptor plug domain-containing protein</fullName>
    </submittedName>
</protein>
<dbReference type="RefSeq" id="WP_349094366.1">
    <property type="nucleotide sequence ID" value="NZ_JBBMFL010000013.1"/>
</dbReference>
<keyword evidence="1" id="KW-1134">Transmembrane beta strand</keyword>
<dbReference type="InterPro" id="IPR012910">
    <property type="entry name" value="Plug_dom"/>
</dbReference>
<comment type="caution">
    <text evidence="4">The sequence shown here is derived from an EMBL/GenBank/DDBJ whole genome shotgun (WGS) entry which is preliminary data.</text>
</comment>
<keyword evidence="1" id="KW-0812">Transmembrane</keyword>
<dbReference type="SUPFAM" id="SSF49464">
    <property type="entry name" value="Carboxypeptidase regulatory domain-like"/>
    <property type="match status" value="1"/>
</dbReference>
<dbReference type="SUPFAM" id="SSF56935">
    <property type="entry name" value="Porins"/>
    <property type="match status" value="1"/>
</dbReference>
<keyword evidence="1" id="KW-0472">Membrane</keyword>
<dbReference type="PROSITE" id="PS52016">
    <property type="entry name" value="TONB_DEPENDENT_REC_3"/>
    <property type="match status" value="1"/>
</dbReference>
<evidence type="ECO:0000256" key="1">
    <source>
        <dbReference type="PROSITE-ProRule" id="PRU01360"/>
    </source>
</evidence>
<evidence type="ECO:0000313" key="4">
    <source>
        <dbReference type="EMBL" id="MEQ2545462.1"/>
    </source>
</evidence>
<comment type="similarity">
    <text evidence="1">Belongs to the TonB-dependent receptor family.</text>
</comment>
<reference evidence="4 5" key="1">
    <citation type="submission" date="2024-03" db="EMBL/GenBank/DDBJ databases">
        <title>Human intestinal bacterial collection.</title>
        <authorList>
            <person name="Pauvert C."/>
            <person name="Hitch T.C.A."/>
            <person name="Clavel T."/>
        </authorList>
    </citation>
    <scope>NUCLEOTIDE SEQUENCE [LARGE SCALE GENOMIC DNA]</scope>
    <source>
        <strain evidence="4 5">CLA-KB-H122</strain>
    </source>
</reference>
<evidence type="ECO:0000259" key="3">
    <source>
        <dbReference type="Pfam" id="PF07715"/>
    </source>
</evidence>